<sequence length="487" mass="54303">MSDGPDFTAPQHIYDVLIVGAGPVGLATAIALLKRGITNILVIDQTREFRRVGQVVDLLPNGLRAIKYIDPNAYEQIKASRLGVSKPSSSSVSQSQPAPATQRWCKRNLQGDILRSFPLDFQSWFDRYGEGRVSLPWFNLQTELRNLLPPEKVLANHRCVHIEDSPDWVRVDSTSNAAESINPFAHWEMLRSGSEPSTTPETNQASISRRFYAKLVVVADGINSTIRQVLYRNKGLEEWAKPQYSGFATISCFKCDNLPDSILDTLETRYLQGAKVVTLKNDSAQLDTPESEQTRVSLIRISDTAIGYAITSPIHLDVLQQSSPAEVLDLGLKILRDAGFLPIFSEIVELSAPEKVFYRPYFIHPIASLKDVQSIWCHGRAVLVGDAAHGMPPFMAQGANQGLEDAAVVSTYIVQLIQDNGLDDRTAIANAFHQYENIRRPLIEQVQSGVQSGKMNCNQWSQLQWDNFNEILHRREYPSSTTLGKLG</sequence>
<dbReference type="Proteomes" id="UP000000268">
    <property type="component" value="Chromosome"/>
</dbReference>
<feature type="domain" description="FAD-binding" evidence="3">
    <location>
        <begin position="14"/>
        <end position="46"/>
    </location>
</feature>
<proteinExistence type="predicted"/>
<dbReference type="Gene3D" id="3.50.50.60">
    <property type="entry name" value="FAD/NAD(P)-binding domain"/>
    <property type="match status" value="2"/>
</dbReference>
<gene>
    <name evidence="4" type="ordered locus">AM1_6008</name>
</gene>
<evidence type="ECO:0000259" key="3">
    <source>
        <dbReference type="Pfam" id="PF01494"/>
    </source>
</evidence>
<dbReference type="HOGENOM" id="CLU_557717_0_0_3"/>
<dbReference type="AlphaFoldDB" id="B0C2Q2"/>
<dbReference type="GO" id="GO:0004497">
    <property type="term" value="F:monooxygenase activity"/>
    <property type="evidence" value="ECO:0007669"/>
    <property type="project" value="UniProtKB-KW"/>
</dbReference>
<dbReference type="InterPro" id="IPR036188">
    <property type="entry name" value="FAD/NAD-bd_sf"/>
</dbReference>
<dbReference type="Pfam" id="PF01494">
    <property type="entry name" value="FAD_binding_3"/>
    <property type="match status" value="2"/>
</dbReference>
<dbReference type="PRINTS" id="PR00420">
    <property type="entry name" value="RNGMNOXGNASE"/>
</dbReference>
<dbReference type="InterPro" id="IPR002938">
    <property type="entry name" value="FAD-bd"/>
</dbReference>
<protein>
    <submittedName>
        <fullName evidence="4">Monooxygenase, FAD-binding</fullName>
    </submittedName>
</protein>
<evidence type="ECO:0000313" key="4">
    <source>
        <dbReference type="EMBL" id="ABW30940.1"/>
    </source>
</evidence>
<dbReference type="SUPFAM" id="SSF51905">
    <property type="entry name" value="FAD/NAD(P)-binding domain"/>
    <property type="match status" value="1"/>
</dbReference>
<dbReference type="PANTHER" id="PTHR13789">
    <property type="entry name" value="MONOOXYGENASE"/>
    <property type="match status" value="1"/>
</dbReference>
<dbReference type="eggNOG" id="COG0654">
    <property type="taxonomic scope" value="Bacteria"/>
</dbReference>
<dbReference type="KEGG" id="amr:AM1_6008"/>
<dbReference type="PANTHER" id="PTHR13789:SF309">
    <property type="entry name" value="PUTATIVE (AFU_ORTHOLOGUE AFUA_6G14510)-RELATED"/>
    <property type="match status" value="1"/>
</dbReference>
<feature type="domain" description="FAD-binding" evidence="3">
    <location>
        <begin position="372"/>
        <end position="446"/>
    </location>
</feature>
<dbReference type="STRING" id="329726.AM1_6008"/>
<reference evidence="4 5" key="1">
    <citation type="journal article" date="2008" name="Proc. Natl. Acad. Sci. U.S.A.">
        <title>Niche adaptation and genome expansion in the chlorophyll d-producing cyanobacterium Acaryochloris marina.</title>
        <authorList>
            <person name="Swingley W.D."/>
            <person name="Chen M."/>
            <person name="Cheung P.C."/>
            <person name="Conrad A.L."/>
            <person name="Dejesa L.C."/>
            <person name="Hao J."/>
            <person name="Honchak B.M."/>
            <person name="Karbach L.E."/>
            <person name="Kurdoglu A."/>
            <person name="Lahiri S."/>
            <person name="Mastrian S.D."/>
            <person name="Miyashita H."/>
            <person name="Page L."/>
            <person name="Ramakrishna P."/>
            <person name="Satoh S."/>
            <person name="Sattley W.M."/>
            <person name="Shimada Y."/>
            <person name="Taylor H.L."/>
            <person name="Tomo T."/>
            <person name="Tsuchiya T."/>
            <person name="Wang Z.T."/>
            <person name="Raymond J."/>
            <person name="Mimuro M."/>
            <person name="Blankenship R.E."/>
            <person name="Touchman J.W."/>
        </authorList>
    </citation>
    <scope>NUCLEOTIDE SEQUENCE [LARGE SCALE GENOMIC DNA]</scope>
    <source>
        <strain evidence="5">MBIC 11017</strain>
    </source>
</reference>
<name>B0C2Q2_ACAM1</name>
<evidence type="ECO:0000313" key="5">
    <source>
        <dbReference type="Proteomes" id="UP000000268"/>
    </source>
</evidence>
<evidence type="ECO:0000256" key="1">
    <source>
        <dbReference type="ARBA" id="ARBA00023002"/>
    </source>
</evidence>
<keyword evidence="5" id="KW-1185">Reference proteome</keyword>
<keyword evidence="2 4" id="KW-0503">Monooxygenase</keyword>
<evidence type="ECO:0000256" key="2">
    <source>
        <dbReference type="ARBA" id="ARBA00023033"/>
    </source>
</evidence>
<dbReference type="RefSeq" id="WP_012166142.1">
    <property type="nucleotide sequence ID" value="NC_009925.1"/>
</dbReference>
<dbReference type="EMBL" id="CP000828">
    <property type="protein sequence ID" value="ABW30940.1"/>
    <property type="molecule type" value="Genomic_DNA"/>
</dbReference>
<keyword evidence="1" id="KW-0560">Oxidoreductase</keyword>
<dbReference type="GO" id="GO:0071949">
    <property type="term" value="F:FAD binding"/>
    <property type="evidence" value="ECO:0007669"/>
    <property type="project" value="InterPro"/>
</dbReference>
<dbReference type="OrthoDB" id="9766816at2"/>
<accession>B0C2Q2</accession>
<dbReference type="InterPro" id="IPR050493">
    <property type="entry name" value="FAD-dep_Monooxygenase_BioMet"/>
</dbReference>
<organism evidence="4 5">
    <name type="scientific">Acaryochloris marina (strain MBIC 11017)</name>
    <dbReference type="NCBI Taxonomy" id="329726"/>
    <lineage>
        <taxon>Bacteria</taxon>
        <taxon>Bacillati</taxon>
        <taxon>Cyanobacteriota</taxon>
        <taxon>Cyanophyceae</taxon>
        <taxon>Acaryochloridales</taxon>
        <taxon>Acaryochloridaceae</taxon>
        <taxon>Acaryochloris</taxon>
    </lineage>
</organism>